<dbReference type="PROSITE" id="PS01278">
    <property type="entry name" value="MTTASE_RADICAL"/>
    <property type="match status" value="1"/>
</dbReference>
<evidence type="ECO:0000256" key="5">
    <source>
        <dbReference type="ARBA" id="ARBA00022490"/>
    </source>
</evidence>
<comment type="caution">
    <text evidence="18">The sequence shown here is derived from an EMBL/GenBank/DDBJ whole genome shotgun (WGS) entry which is preliminary data.</text>
</comment>
<comment type="function">
    <text evidence="2">Catalyzes the methylthiolation of N6-threonylcarbamoyladenosine (t(6)A), leading to the formation of 2-methylthio-N6-threonylcarbamoyladenosine (ms(2)t(6)A) at position 37 in tRNAs that read codons beginning with adenine.</text>
</comment>
<dbReference type="GO" id="GO:0046872">
    <property type="term" value="F:metal ion binding"/>
    <property type="evidence" value="ECO:0007669"/>
    <property type="project" value="UniProtKB-KW"/>
</dbReference>
<dbReference type="InterPro" id="IPR006467">
    <property type="entry name" value="MiaB-like_bact"/>
</dbReference>
<dbReference type="SFLD" id="SFLDG01061">
    <property type="entry name" value="methylthiotransferase"/>
    <property type="match status" value="1"/>
</dbReference>
<protein>
    <recommendedName>
        <fullName evidence="15">Threonylcarbamoyladenosine tRNA methylthiotransferase MtaB</fullName>
        <ecNumber evidence="3">2.8.4.5</ecNumber>
    </recommendedName>
    <alternativeName>
        <fullName evidence="12">tRNA-t(6)A37 methylthiotransferase</fullName>
    </alternativeName>
</protein>
<evidence type="ECO:0000256" key="2">
    <source>
        <dbReference type="ARBA" id="ARBA00002399"/>
    </source>
</evidence>
<feature type="domain" description="MTTase N-terminal" evidence="16">
    <location>
        <begin position="2"/>
        <end position="114"/>
    </location>
</feature>
<evidence type="ECO:0000256" key="13">
    <source>
        <dbReference type="ARBA" id="ARBA00051661"/>
    </source>
</evidence>
<evidence type="ECO:0000256" key="11">
    <source>
        <dbReference type="ARBA" id="ARBA00023014"/>
    </source>
</evidence>
<dbReference type="FunFam" id="3.80.30.20:FF:000001">
    <property type="entry name" value="tRNA-2-methylthio-N(6)-dimethylallyladenosine synthase 2"/>
    <property type="match status" value="1"/>
</dbReference>
<evidence type="ECO:0000256" key="7">
    <source>
        <dbReference type="ARBA" id="ARBA00022691"/>
    </source>
</evidence>
<dbReference type="AlphaFoldDB" id="A0A1F5A919"/>
<evidence type="ECO:0000256" key="15">
    <source>
        <dbReference type="ARBA" id="ARBA00069898"/>
    </source>
</evidence>
<dbReference type="NCBIfam" id="TIGR01579">
    <property type="entry name" value="MiaB-like-C"/>
    <property type="match status" value="1"/>
</dbReference>
<accession>A0A1F5A919</accession>
<evidence type="ECO:0000256" key="10">
    <source>
        <dbReference type="ARBA" id="ARBA00023004"/>
    </source>
</evidence>
<evidence type="ECO:0000259" key="17">
    <source>
        <dbReference type="PROSITE" id="PS51918"/>
    </source>
</evidence>
<dbReference type="Gene3D" id="3.80.30.20">
    <property type="entry name" value="tm_1862 like domain"/>
    <property type="match status" value="1"/>
</dbReference>
<comment type="cofactor">
    <cofactor evidence="1">
        <name>[4Fe-4S] cluster</name>
        <dbReference type="ChEBI" id="CHEBI:49883"/>
    </cofactor>
</comment>
<sequence>MIKVALKTLGCKINQYETESIISFFEDKGFQIVDFHQNADVYIINTCTVTQEADRKSKQMIRKAIRQNRKAKIIATGCYAQSNYEDLQKIEGISLIAGNGEKNDILQQLEKIDSRDTIIRIKPAKYLKKYDNILKNKSSSLHTRAWLKIQDGCNRFCTYCKVPYVRGPARSRSVEDVMEEVSNLSSNGVKEVVLAGINLGTYGRDIDKGKTNLAKLISLISNFKGIKRIRLSSIELIDIDAELLNIFKNCSKFCHHLHIPLQSGDNKILGFMDRPYNTSIFYQKISLIREIVPDIAVTTDIMVGFPNEDDNSFSKTVNFARKSCFAKIHVFQYSDRKECLAALLPNKVDNRTKKERSRKLQELSNELSYDFQKKFLNSMAEILVEDKIKDQEGKICSRGITSNYIKIIIPDFIGKKGEIVSVKLDKIFSNYVVSSVHSN</sequence>
<evidence type="ECO:0000256" key="14">
    <source>
        <dbReference type="ARBA" id="ARBA00061574"/>
    </source>
</evidence>
<keyword evidence="6 18" id="KW-0808">Transferase</keyword>
<dbReference type="InterPro" id="IPR007197">
    <property type="entry name" value="rSAM"/>
</dbReference>
<keyword evidence="4" id="KW-0004">4Fe-4S</keyword>
<keyword evidence="5" id="KW-0963">Cytoplasm</keyword>
<dbReference type="Pfam" id="PF04055">
    <property type="entry name" value="Radical_SAM"/>
    <property type="match status" value="1"/>
</dbReference>
<evidence type="ECO:0000256" key="3">
    <source>
        <dbReference type="ARBA" id="ARBA00013273"/>
    </source>
</evidence>
<keyword evidence="10" id="KW-0408">Iron</keyword>
<evidence type="ECO:0000313" key="19">
    <source>
        <dbReference type="Proteomes" id="UP000177701"/>
    </source>
</evidence>
<keyword evidence="8" id="KW-0819">tRNA processing</keyword>
<dbReference type="InterPro" id="IPR005839">
    <property type="entry name" value="Methylthiotransferase"/>
</dbReference>
<dbReference type="InterPro" id="IPR013848">
    <property type="entry name" value="Methylthiotransferase_N"/>
</dbReference>
<evidence type="ECO:0000256" key="1">
    <source>
        <dbReference type="ARBA" id="ARBA00001966"/>
    </source>
</evidence>
<dbReference type="PROSITE" id="PS51918">
    <property type="entry name" value="RADICAL_SAM"/>
    <property type="match status" value="1"/>
</dbReference>
<evidence type="ECO:0000259" key="16">
    <source>
        <dbReference type="PROSITE" id="PS51449"/>
    </source>
</evidence>
<organism evidence="18 19">
    <name type="scientific">Candidatus Sediminicultor quintus</name>
    <dbReference type="NCBI Taxonomy" id="1797291"/>
    <lineage>
        <taxon>Bacteria</taxon>
        <taxon>Pseudomonadati</taxon>
        <taxon>Atribacterota</taxon>
        <taxon>Candidatus Phoenicimicrobiia</taxon>
        <taxon>Candidatus Pheonicimicrobiales</taxon>
        <taxon>Candidatus Phoenicimicrobiaceae</taxon>
        <taxon>Candidatus Sediminicultor</taxon>
    </lineage>
</organism>
<reference evidence="18 19" key="1">
    <citation type="journal article" date="2016" name="Nat. Commun.">
        <title>Thousands of microbial genomes shed light on interconnected biogeochemical processes in an aquifer system.</title>
        <authorList>
            <person name="Anantharaman K."/>
            <person name="Brown C.T."/>
            <person name="Hug L.A."/>
            <person name="Sharon I."/>
            <person name="Castelle C.J."/>
            <person name="Probst A.J."/>
            <person name="Thomas B.C."/>
            <person name="Singh A."/>
            <person name="Wilkins M.J."/>
            <person name="Karaoz U."/>
            <person name="Brodie E.L."/>
            <person name="Williams K.H."/>
            <person name="Hubbard S.S."/>
            <person name="Banfield J.F."/>
        </authorList>
    </citation>
    <scope>NUCLEOTIDE SEQUENCE [LARGE SCALE GENOMIC DNA]</scope>
</reference>
<dbReference type="InterPro" id="IPR006638">
    <property type="entry name" value="Elp3/MiaA/NifB-like_rSAM"/>
</dbReference>
<evidence type="ECO:0000256" key="9">
    <source>
        <dbReference type="ARBA" id="ARBA00022723"/>
    </source>
</evidence>
<dbReference type="PROSITE" id="PS51449">
    <property type="entry name" value="MTTASE_N"/>
    <property type="match status" value="1"/>
</dbReference>
<evidence type="ECO:0000256" key="12">
    <source>
        <dbReference type="ARBA" id="ARBA00031213"/>
    </source>
</evidence>
<comment type="catalytic activity">
    <reaction evidence="13">
        <text>N(6)-L-threonylcarbamoyladenosine(37) in tRNA + (sulfur carrier)-SH + AH2 + 2 S-adenosyl-L-methionine = 2-methylsulfanyl-N(6)-L-threonylcarbamoyladenosine(37) in tRNA + (sulfur carrier)-H + 5'-deoxyadenosine + L-methionine + A + S-adenosyl-L-homocysteine + 2 H(+)</text>
        <dbReference type="Rhea" id="RHEA:37075"/>
        <dbReference type="Rhea" id="RHEA-COMP:10163"/>
        <dbReference type="Rhea" id="RHEA-COMP:11092"/>
        <dbReference type="Rhea" id="RHEA-COMP:14737"/>
        <dbReference type="Rhea" id="RHEA-COMP:14739"/>
        <dbReference type="ChEBI" id="CHEBI:13193"/>
        <dbReference type="ChEBI" id="CHEBI:15378"/>
        <dbReference type="ChEBI" id="CHEBI:17319"/>
        <dbReference type="ChEBI" id="CHEBI:17499"/>
        <dbReference type="ChEBI" id="CHEBI:29917"/>
        <dbReference type="ChEBI" id="CHEBI:57844"/>
        <dbReference type="ChEBI" id="CHEBI:57856"/>
        <dbReference type="ChEBI" id="CHEBI:59789"/>
        <dbReference type="ChEBI" id="CHEBI:64428"/>
        <dbReference type="ChEBI" id="CHEBI:74418"/>
        <dbReference type="ChEBI" id="CHEBI:74420"/>
        <dbReference type="EC" id="2.8.4.5"/>
    </reaction>
</comment>
<dbReference type="InterPro" id="IPR023404">
    <property type="entry name" value="rSAM_horseshoe"/>
</dbReference>
<dbReference type="SFLD" id="SFLDG01082">
    <property type="entry name" value="B12-binding_domain_containing"/>
    <property type="match status" value="1"/>
</dbReference>
<feature type="domain" description="Radical SAM core" evidence="17">
    <location>
        <begin position="139"/>
        <end position="370"/>
    </location>
</feature>
<dbReference type="SMART" id="SM00729">
    <property type="entry name" value="Elp3"/>
    <property type="match status" value="1"/>
</dbReference>
<dbReference type="Gene3D" id="3.40.50.12160">
    <property type="entry name" value="Methylthiotransferase, N-terminal domain"/>
    <property type="match status" value="1"/>
</dbReference>
<gene>
    <name evidence="18" type="ORF">A2V47_06305</name>
</gene>
<dbReference type="EMBL" id="MEYH01000069">
    <property type="protein sequence ID" value="OGD15051.1"/>
    <property type="molecule type" value="Genomic_DNA"/>
</dbReference>
<dbReference type="NCBIfam" id="TIGR00089">
    <property type="entry name" value="MiaB/RimO family radical SAM methylthiotransferase"/>
    <property type="match status" value="1"/>
</dbReference>
<evidence type="ECO:0000256" key="6">
    <source>
        <dbReference type="ARBA" id="ARBA00022679"/>
    </source>
</evidence>
<dbReference type="PANTHER" id="PTHR11918">
    <property type="entry name" value="RADICAL SAM PROTEINS"/>
    <property type="match status" value="1"/>
</dbReference>
<dbReference type="InterPro" id="IPR058240">
    <property type="entry name" value="rSAM_sf"/>
</dbReference>
<dbReference type="Pfam" id="PF00919">
    <property type="entry name" value="UPF0004"/>
    <property type="match status" value="1"/>
</dbReference>
<evidence type="ECO:0000256" key="4">
    <source>
        <dbReference type="ARBA" id="ARBA00022485"/>
    </source>
</evidence>
<dbReference type="Proteomes" id="UP000177701">
    <property type="component" value="Unassembled WGS sequence"/>
</dbReference>
<dbReference type="SFLD" id="SFLDS00029">
    <property type="entry name" value="Radical_SAM"/>
    <property type="match status" value="1"/>
</dbReference>
<dbReference type="EC" id="2.8.4.5" evidence="3"/>
<keyword evidence="7" id="KW-0949">S-adenosyl-L-methionine</keyword>
<keyword evidence="11" id="KW-0411">Iron-sulfur</keyword>
<dbReference type="GO" id="GO:0051539">
    <property type="term" value="F:4 iron, 4 sulfur cluster binding"/>
    <property type="evidence" value="ECO:0007669"/>
    <property type="project" value="UniProtKB-KW"/>
</dbReference>
<evidence type="ECO:0000313" key="18">
    <source>
        <dbReference type="EMBL" id="OGD15051.1"/>
    </source>
</evidence>
<dbReference type="GO" id="GO:0035598">
    <property type="term" value="F:tRNA (N(6)-L-threonylcarbamoyladenosine(37)-C(2))-methylthiotransferase activity"/>
    <property type="evidence" value="ECO:0007669"/>
    <property type="project" value="UniProtKB-EC"/>
</dbReference>
<keyword evidence="9" id="KW-0479">Metal-binding</keyword>
<name>A0A1F5A919_9BACT</name>
<dbReference type="PANTHER" id="PTHR11918:SF45">
    <property type="entry name" value="THREONYLCARBAMOYLADENOSINE TRNA METHYLTHIOTRANSFERASE"/>
    <property type="match status" value="1"/>
</dbReference>
<dbReference type="InterPro" id="IPR020612">
    <property type="entry name" value="Methylthiotransferase_CS"/>
</dbReference>
<dbReference type="SUPFAM" id="SSF102114">
    <property type="entry name" value="Radical SAM enzymes"/>
    <property type="match status" value="1"/>
</dbReference>
<dbReference type="FunFam" id="3.40.50.12160:FF:000004">
    <property type="entry name" value="Threonylcarbamoyladenosine tRNA methylthiotransferase MtaB"/>
    <property type="match status" value="1"/>
</dbReference>
<dbReference type="InterPro" id="IPR038135">
    <property type="entry name" value="Methylthiotransferase_N_sf"/>
</dbReference>
<comment type="similarity">
    <text evidence="14">Belongs to the methylthiotransferase family. MtaB subfamily.</text>
</comment>
<proteinExistence type="inferred from homology"/>
<evidence type="ECO:0000256" key="8">
    <source>
        <dbReference type="ARBA" id="ARBA00022694"/>
    </source>
</evidence>
<dbReference type="STRING" id="1797291.A2V47_06305"/>